<organism evidence="2 3">
    <name type="scientific">Penicillium subrubescens</name>
    <dbReference type="NCBI Taxonomy" id="1316194"/>
    <lineage>
        <taxon>Eukaryota</taxon>
        <taxon>Fungi</taxon>
        <taxon>Dikarya</taxon>
        <taxon>Ascomycota</taxon>
        <taxon>Pezizomycotina</taxon>
        <taxon>Eurotiomycetes</taxon>
        <taxon>Eurotiomycetidae</taxon>
        <taxon>Eurotiales</taxon>
        <taxon>Aspergillaceae</taxon>
        <taxon>Penicillium</taxon>
    </lineage>
</organism>
<protein>
    <submittedName>
        <fullName evidence="2">Uncharacterized protein</fullName>
    </submittedName>
</protein>
<evidence type="ECO:0000256" key="1">
    <source>
        <dbReference type="SAM" id="MobiDB-lite"/>
    </source>
</evidence>
<feature type="compositionally biased region" description="Basic and acidic residues" evidence="1">
    <location>
        <begin position="31"/>
        <end position="40"/>
    </location>
</feature>
<keyword evidence="3" id="KW-1185">Reference proteome</keyword>
<evidence type="ECO:0000313" key="3">
    <source>
        <dbReference type="Proteomes" id="UP000186955"/>
    </source>
</evidence>
<sequence length="141" mass="15405">MASSSTQPDPTTQPPASNGINHENADLPSESNDHGSKDLVQDMDVTMEEPSASNGISHESADLPTEHSEDLPSEHSTDGSKDLSQEMDATVKKVKDAQNKIREIKDDVAAMKESLENIWEVIDRMKEMVLTKPDSPDETST</sequence>
<accession>A0A1Q5UM49</accession>
<gene>
    <name evidence="2" type="ORF">PENSUB_769</name>
</gene>
<name>A0A1Q5UM49_9EURO</name>
<proteinExistence type="predicted"/>
<feature type="compositionally biased region" description="Basic and acidic residues" evidence="1">
    <location>
        <begin position="59"/>
        <end position="95"/>
    </location>
</feature>
<dbReference type="AlphaFoldDB" id="A0A1Q5UM49"/>
<dbReference type="EMBL" id="MNBE01000128">
    <property type="protein sequence ID" value="OKP13578.1"/>
    <property type="molecule type" value="Genomic_DNA"/>
</dbReference>
<feature type="region of interest" description="Disordered" evidence="1">
    <location>
        <begin position="1"/>
        <end position="95"/>
    </location>
</feature>
<reference evidence="2 3" key="1">
    <citation type="submission" date="2016-10" db="EMBL/GenBank/DDBJ databases">
        <title>Genome sequence of the ascomycete fungus Penicillium subrubescens.</title>
        <authorList>
            <person name="De Vries R.P."/>
            <person name="Peng M."/>
            <person name="Dilokpimol A."/>
            <person name="Hilden K."/>
            <person name="Makela M.R."/>
            <person name="Grigoriev I."/>
            <person name="Riley R."/>
            <person name="Granchi Z."/>
        </authorList>
    </citation>
    <scope>NUCLEOTIDE SEQUENCE [LARGE SCALE GENOMIC DNA]</scope>
    <source>
        <strain evidence="2 3">CBS 132785</strain>
    </source>
</reference>
<evidence type="ECO:0000313" key="2">
    <source>
        <dbReference type="EMBL" id="OKP13578.1"/>
    </source>
</evidence>
<dbReference type="Proteomes" id="UP000186955">
    <property type="component" value="Unassembled WGS sequence"/>
</dbReference>
<comment type="caution">
    <text evidence="2">The sequence shown here is derived from an EMBL/GenBank/DDBJ whole genome shotgun (WGS) entry which is preliminary data.</text>
</comment>
<feature type="compositionally biased region" description="Low complexity" evidence="1">
    <location>
        <begin position="1"/>
        <end position="17"/>
    </location>
</feature>